<evidence type="ECO:0008006" key="4">
    <source>
        <dbReference type="Google" id="ProtNLM"/>
    </source>
</evidence>
<protein>
    <recommendedName>
        <fullName evidence="4">Secreted protein</fullName>
    </recommendedName>
</protein>
<name>A0A5N5KNH5_9ROSI</name>
<sequence length="106" mass="11948">MLYALLFFPSVLLPVSVLELLTLISNGQGFIFGPSRSGRERILFHLPLPQNNEIHHNPPTWSDKVGGLWSILLFWGSGKWNNIRSRPDLLPYPAALSVDLLDLTKI</sequence>
<comment type="caution">
    <text evidence="2">The sequence shown here is derived from an EMBL/GenBank/DDBJ whole genome shotgun (WGS) entry which is preliminary data.</text>
</comment>
<keyword evidence="3" id="KW-1185">Reference proteome</keyword>
<feature type="chain" id="PRO_5024328985" description="Secreted protein" evidence="1">
    <location>
        <begin position="30"/>
        <end position="106"/>
    </location>
</feature>
<accession>A0A5N5KNH5</accession>
<keyword evidence="1" id="KW-0732">Signal</keyword>
<dbReference type="EMBL" id="VDCV01000012">
    <property type="protein sequence ID" value="KAB5531944.1"/>
    <property type="molecule type" value="Genomic_DNA"/>
</dbReference>
<reference evidence="3" key="1">
    <citation type="journal article" date="2019" name="Gigascience">
        <title>De novo genome assembly of the endangered Acer yangbiense, a plant species with extremely small populations endemic to Yunnan Province, China.</title>
        <authorList>
            <person name="Yang J."/>
            <person name="Wariss H.M."/>
            <person name="Tao L."/>
            <person name="Zhang R."/>
            <person name="Yun Q."/>
            <person name="Hollingsworth P."/>
            <person name="Dao Z."/>
            <person name="Luo G."/>
            <person name="Guo H."/>
            <person name="Ma Y."/>
            <person name="Sun W."/>
        </authorList>
    </citation>
    <scope>NUCLEOTIDE SEQUENCE [LARGE SCALE GENOMIC DNA]</scope>
    <source>
        <strain evidence="3">cv. br00</strain>
    </source>
</reference>
<evidence type="ECO:0000313" key="3">
    <source>
        <dbReference type="Proteomes" id="UP000326939"/>
    </source>
</evidence>
<evidence type="ECO:0000256" key="1">
    <source>
        <dbReference type="SAM" id="SignalP"/>
    </source>
</evidence>
<dbReference type="AlphaFoldDB" id="A0A5N5KNH5"/>
<dbReference type="Proteomes" id="UP000326939">
    <property type="component" value="Chromosome 12"/>
</dbReference>
<proteinExistence type="predicted"/>
<feature type="signal peptide" evidence="1">
    <location>
        <begin position="1"/>
        <end position="29"/>
    </location>
</feature>
<gene>
    <name evidence="2" type="ORF">DKX38_018614</name>
</gene>
<organism evidence="2 3">
    <name type="scientific">Salix brachista</name>
    <dbReference type="NCBI Taxonomy" id="2182728"/>
    <lineage>
        <taxon>Eukaryota</taxon>
        <taxon>Viridiplantae</taxon>
        <taxon>Streptophyta</taxon>
        <taxon>Embryophyta</taxon>
        <taxon>Tracheophyta</taxon>
        <taxon>Spermatophyta</taxon>
        <taxon>Magnoliopsida</taxon>
        <taxon>eudicotyledons</taxon>
        <taxon>Gunneridae</taxon>
        <taxon>Pentapetalae</taxon>
        <taxon>rosids</taxon>
        <taxon>fabids</taxon>
        <taxon>Malpighiales</taxon>
        <taxon>Salicaceae</taxon>
        <taxon>Saliceae</taxon>
        <taxon>Salix</taxon>
    </lineage>
</organism>
<evidence type="ECO:0000313" key="2">
    <source>
        <dbReference type="EMBL" id="KAB5531944.1"/>
    </source>
</evidence>